<protein>
    <submittedName>
        <fullName evidence="4">SAM-dependent methyltransferase</fullName>
    </submittedName>
</protein>
<evidence type="ECO:0000256" key="1">
    <source>
        <dbReference type="ARBA" id="ARBA00006594"/>
    </source>
</evidence>
<dbReference type="InterPro" id="IPR003356">
    <property type="entry name" value="DNA_methylase_A-5"/>
</dbReference>
<dbReference type="Gene3D" id="3.40.50.150">
    <property type="entry name" value="Vaccinia Virus protein VP39"/>
    <property type="match status" value="1"/>
</dbReference>
<dbReference type="SUPFAM" id="SSF53335">
    <property type="entry name" value="S-adenosyl-L-methionine-dependent methyltransferases"/>
    <property type="match status" value="1"/>
</dbReference>
<proteinExistence type="inferred from homology"/>
<dbReference type="InterPro" id="IPR029063">
    <property type="entry name" value="SAM-dependent_MTases_sf"/>
</dbReference>
<dbReference type="InterPro" id="IPR002052">
    <property type="entry name" value="DNA_methylase_N6_adenine_CS"/>
</dbReference>
<reference evidence="4 5" key="1">
    <citation type="submission" date="2024-06" db="EMBL/GenBank/DDBJ databases">
        <title>Genomic Encyclopedia of Type Strains, Phase V (KMG-V): Genome sequencing to study the core and pangenomes of soil and plant-associated prokaryotes.</title>
        <authorList>
            <person name="Whitman W."/>
        </authorList>
    </citation>
    <scope>NUCLEOTIDE SEQUENCE [LARGE SCALE GENOMIC DNA]</scope>
    <source>
        <strain evidence="4 5">USDA 160</strain>
    </source>
</reference>
<evidence type="ECO:0000259" key="3">
    <source>
        <dbReference type="Pfam" id="PF02384"/>
    </source>
</evidence>
<gene>
    <name evidence="4" type="ORF">ABIF63_000082</name>
</gene>
<dbReference type="EMBL" id="JBEPTQ010000001">
    <property type="protein sequence ID" value="MET4715979.1"/>
    <property type="molecule type" value="Genomic_DNA"/>
</dbReference>
<organism evidence="4 5">
    <name type="scientific">Bradyrhizobium japonicum</name>
    <dbReference type="NCBI Taxonomy" id="375"/>
    <lineage>
        <taxon>Bacteria</taxon>
        <taxon>Pseudomonadati</taxon>
        <taxon>Pseudomonadota</taxon>
        <taxon>Alphaproteobacteria</taxon>
        <taxon>Hyphomicrobiales</taxon>
        <taxon>Nitrobacteraceae</taxon>
        <taxon>Bradyrhizobium</taxon>
    </lineage>
</organism>
<name>A0ABV2RGD8_BRAJP</name>
<dbReference type="PROSITE" id="PS00092">
    <property type="entry name" value="N6_MTASE"/>
    <property type="match status" value="1"/>
</dbReference>
<comment type="similarity">
    <text evidence="1">Belongs to the N(4)/N(6)-methyltransferase family.</text>
</comment>
<evidence type="ECO:0000313" key="4">
    <source>
        <dbReference type="EMBL" id="MET4715979.1"/>
    </source>
</evidence>
<dbReference type="InterPro" id="IPR052933">
    <property type="entry name" value="DNA_Protect_Modify"/>
</dbReference>
<keyword evidence="4" id="KW-0808">Transferase</keyword>
<feature type="domain" description="DNA methylase adenine-specific" evidence="3">
    <location>
        <begin position="75"/>
        <end position="195"/>
    </location>
</feature>
<evidence type="ECO:0000313" key="5">
    <source>
        <dbReference type="Proteomes" id="UP001549291"/>
    </source>
</evidence>
<comment type="caution">
    <text evidence="4">The sequence shown here is derived from an EMBL/GenBank/DDBJ whole genome shotgun (WGS) entry which is preliminary data.</text>
</comment>
<dbReference type="Pfam" id="PF02384">
    <property type="entry name" value="N6_Mtase"/>
    <property type="match status" value="1"/>
</dbReference>
<keyword evidence="5" id="KW-1185">Reference proteome</keyword>
<dbReference type="Proteomes" id="UP001549291">
    <property type="component" value="Unassembled WGS sequence"/>
</dbReference>
<dbReference type="PANTHER" id="PTHR41313">
    <property type="entry name" value="ADENINE-SPECIFIC METHYLTRANSFERASE"/>
    <property type="match status" value="1"/>
</dbReference>
<accession>A0ABV2RGD8</accession>
<dbReference type="CDD" id="cd02440">
    <property type="entry name" value="AdoMet_MTases"/>
    <property type="match status" value="1"/>
</dbReference>
<sequence length="387" mass="42820">MRAIWAALLRFGWRGGRVLEPGIGTGLFPALMPEALRHVSHVTGVELDPVTARIARLLQPQARIVTGDFARIDLPARFDLAIGNPPFSDRTVRSDRALRSLGLRLHDYFIVKAIKLLKPGGLAAFVTSHGTMDKADGSARALIAKHADLLSAIRLPEGSFRADAGTNVVVDILFFRRRKYGEPEGDISWLDLEEVHPATDDEGAIRVNRFFARHPRLVLGAHALTSGPFGETYTCLPKADEELAAALADAITLLPVAIYDGEPEAIDSDSEHEAVPAKSESAASLTAREGSYFLDHRHCLMQILDGKPISVAVRKGRSADGIPEKHARIIQKLIPIRDAVRDVLKCQELDRPWKDAQVRLRIAWSNFVRLRADQHDHRVDGRGRRDR</sequence>
<dbReference type="PRINTS" id="PR00507">
    <property type="entry name" value="N12N6MTFRASE"/>
</dbReference>
<keyword evidence="2" id="KW-0680">Restriction system</keyword>
<dbReference type="PANTHER" id="PTHR41313:SF1">
    <property type="entry name" value="DNA METHYLASE ADENINE-SPECIFIC DOMAIN-CONTAINING PROTEIN"/>
    <property type="match status" value="1"/>
</dbReference>
<evidence type="ECO:0000256" key="2">
    <source>
        <dbReference type="ARBA" id="ARBA00022747"/>
    </source>
</evidence>
<dbReference type="GO" id="GO:0032259">
    <property type="term" value="P:methylation"/>
    <property type="evidence" value="ECO:0007669"/>
    <property type="project" value="UniProtKB-KW"/>
</dbReference>
<dbReference type="GO" id="GO:0008168">
    <property type="term" value="F:methyltransferase activity"/>
    <property type="evidence" value="ECO:0007669"/>
    <property type="project" value="UniProtKB-KW"/>
</dbReference>
<keyword evidence="4" id="KW-0489">Methyltransferase</keyword>